<keyword evidence="21" id="KW-1185">Reference proteome</keyword>
<organism evidence="20 21">
    <name type="scientific">Aedes albopictus</name>
    <name type="common">Asian tiger mosquito</name>
    <name type="synonym">Stegomyia albopicta</name>
    <dbReference type="NCBI Taxonomy" id="7160"/>
    <lineage>
        <taxon>Eukaryota</taxon>
        <taxon>Metazoa</taxon>
        <taxon>Ecdysozoa</taxon>
        <taxon>Arthropoda</taxon>
        <taxon>Hexapoda</taxon>
        <taxon>Insecta</taxon>
        <taxon>Pterygota</taxon>
        <taxon>Neoptera</taxon>
        <taxon>Endopterygota</taxon>
        <taxon>Diptera</taxon>
        <taxon>Nematocera</taxon>
        <taxon>Culicoidea</taxon>
        <taxon>Culicidae</taxon>
        <taxon>Culicinae</taxon>
        <taxon>Aedini</taxon>
        <taxon>Aedes</taxon>
        <taxon>Stegomyia</taxon>
    </lineage>
</organism>
<evidence type="ECO:0000256" key="10">
    <source>
        <dbReference type="ARBA" id="ARBA00022741"/>
    </source>
</evidence>
<reference evidence="20" key="2">
    <citation type="submission" date="2025-05" db="UniProtKB">
        <authorList>
            <consortium name="EnsemblMetazoa"/>
        </authorList>
    </citation>
    <scope>IDENTIFICATION</scope>
    <source>
        <strain evidence="20">Foshan</strain>
    </source>
</reference>
<evidence type="ECO:0000256" key="11">
    <source>
        <dbReference type="ARBA" id="ARBA00022777"/>
    </source>
</evidence>
<comment type="catalytic activity">
    <reaction evidence="15">
        <text>L-threonyl-[protein] + ATP = O-phospho-L-threonyl-[protein] + ADP + H(+)</text>
        <dbReference type="Rhea" id="RHEA:46608"/>
        <dbReference type="Rhea" id="RHEA-COMP:11060"/>
        <dbReference type="Rhea" id="RHEA-COMP:11605"/>
        <dbReference type="ChEBI" id="CHEBI:15378"/>
        <dbReference type="ChEBI" id="CHEBI:30013"/>
        <dbReference type="ChEBI" id="CHEBI:30616"/>
        <dbReference type="ChEBI" id="CHEBI:61977"/>
        <dbReference type="ChEBI" id="CHEBI:456216"/>
        <dbReference type="EC" id="2.7.11.1"/>
    </reaction>
</comment>
<feature type="compositionally biased region" description="Low complexity" evidence="18">
    <location>
        <begin position="499"/>
        <end position="508"/>
    </location>
</feature>
<evidence type="ECO:0000256" key="7">
    <source>
        <dbReference type="ARBA" id="ARBA00022527"/>
    </source>
</evidence>
<keyword evidence="11" id="KW-0418">Kinase</keyword>
<keyword evidence="13" id="KW-0460">Magnesium</keyword>
<keyword evidence="9" id="KW-0479">Metal-binding</keyword>
<evidence type="ECO:0000256" key="13">
    <source>
        <dbReference type="ARBA" id="ARBA00022842"/>
    </source>
</evidence>
<keyword evidence="8" id="KW-0808">Transferase</keyword>
<dbReference type="InterPro" id="IPR011009">
    <property type="entry name" value="Kinase-like_dom_sf"/>
</dbReference>
<keyword evidence="12 17" id="KW-0067">ATP-binding</keyword>
<evidence type="ECO:0000256" key="15">
    <source>
        <dbReference type="ARBA" id="ARBA00047899"/>
    </source>
</evidence>
<dbReference type="RefSeq" id="XP_019543160.2">
    <property type="nucleotide sequence ID" value="XM_019687615.3"/>
</dbReference>
<accession>A0ABM1YAX9</accession>
<feature type="domain" description="Protein kinase" evidence="19">
    <location>
        <begin position="152"/>
        <end position="413"/>
    </location>
</feature>
<comment type="cofactor">
    <cofactor evidence="1">
        <name>Mn(2+)</name>
        <dbReference type="ChEBI" id="CHEBI:29035"/>
    </cofactor>
</comment>
<comment type="similarity">
    <text evidence="4">Belongs to the protein kinase superfamily. CAMK Ser/Thr protein kinase family. LKB1 subfamily.</text>
</comment>
<evidence type="ECO:0000256" key="12">
    <source>
        <dbReference type="ARBA" id="ARBA00022840"/>
    </source>
</evidence>
<feature type="region of interest" description="Disordered" evidence="18">
    <location>
        <begin position="14"/>
        <end position="104"/>
    </location>
</feature>
<name>A0ABM1YAX9_AEDAL</name>
<feature type="compositionally biased region" description="Polar residues" evidence="18">
    <location>
        <begin position="21"/>
        <end position="37"/>
    </location>
</feature>
<dbReference type="EnsemblMetazoa" id="AALFPA23_007459.R9915">
    <property type="protein sequence ID" value="AALFPA23_007459.P9915"/>
    <property type="gene ID" value="AALFPA23_007459"/>
</dbReference>
<feature type="compositionally biased region" description="Basic and acidic residues" evidence="18">
    <location>
        <begin position="72"/>
        <end position="100"/>
    </location>
</feature>
<evidence type="ECO:0000313" key="21">
    <source>
        <dbReference type="Proteomes" id="UP000069940"/>
    </source>
</evidence>
<dbReference type="GeneID" id="109413893"/>
<evidence type="ECO:0000256" key="17">
    <source>
        <dbReference type="PROSITE-ProRule" id="PRU10141"/>
    </source>
</evidence>
<comment type="cofactor">
    <cofactor evidence="2">
        <name>Mg(2+)</name>
        <dbReference type="ChEBI" id="CHEBI:18420"/>
    </cofactor>
</comment>
<comment type="subcellular location">
    <subcellularLocation>
        <location evidence="3">Cytoplasm</location>
    </subcellularLocation>
</comment>
<dbReference type="PROSITE" id="PS00107">
    <property type="entry name" value="PROTEIN_KINASE_ATP"/>
    <property type="match status" value="1"/>
</dbReference>
<dbReference type="InterPro" id="IPR008271">
    <property type="entry name" value="Ser/Thr_kinase_AS"/>
</dbReference>
<dbReference type="EC" id="2.7.11.1" evidence="5"/>
<dbReference type="PANTHER" id="PTHR24346">
    <property type="entry name" value="MAP/MICROTUBULE AFFINITY-REGULATING KINASE"/>
    <property type="match status" value="1"/>
</dbReference>
<evidence type="ECO:0000256" key="9">
    <source>
        <dbReference type="ARBA" id="ARBA00022723"/>
    </source>
</evidence>
<evidence type="ECO:0000256" key="5">
    <source>
        <dbReference type="ARBA" id="ARBA00012513"/>
    </source>
</evidence>
<sequence>MEVESTFPTEMCYLSEKMVGKQNNHEQPSPKSSNNGTVAPKAEPEEDEDSAADRLPSREERYADAGEEPTSMDEKPSNGDSNEHGGLEEDGRRKSEDVRQQRSAVQWINDDDEIEMLDMSLTIDPPNIFNRVNSADIIYQSRRKKCKLVGKYVMGDVLGEGSYGKVKEVLDSETLCRMAVKILTKRKLRRIPNGEQNVRREIKLLRKLRHKNVIELLDVLYNEEKQKMYLIMEYCVGGLQEMLDSVIPEKKLPMHQAHDYFVQLLDGLEYLHGCGIVHKDIKPGNLLLTLDHTLKISDFGVAEALDIFAPNDDCTTGQGSPAFQPPEIANGHEVFSGFKVDIWSTGVTLYNITTGLYPYEGDNIYKLLENISRCDWVAPDWLESRLADLVTNILQEDPANRFSLQQIRHHEWFKFAPEATCPRVPVPPLKGDSIRRSTVLPYLEAHHYEIDRDYGVYFTEHDINEEIARQQQQSASLDPRYLQSGGFDSLSFTSDDLPPSHSYHQYPHASHHYQHHHHHRHHSHQPSSYHNNGNSNAMAAAAAALPRPGYSGEGSGDAESGQRESHRKMRSFSLSPKASSRHATNSAAKAETEAGSAGNSKRARSRKPVSCISWRKWSHCRQS</sequence>
<evidence type="ECO:0000256" key="14">
    <source>
        <dbReference type="ARBA" id="ARBA00023211"/>
    </source>
</evidence>
<evidence type="ECO:0000313" key="20">
    <source>
        <dbReference type="EnsemblMetazoa" id="AALFPA23_007459.P9915"/>
    </source>
</evidence>
<dbReference type="InterPro" id="IPR017441">
    <property type="entry name" value="Protein_kinase_ATP_BS"/>
</dbReference>
<dbReference type="SMART" id="SM00220">
    <property type="entry name" value="S_TKc"/>
    <property type="match status" value="1"/>
</dbReference>
<evidence type="ECO:0000256" key="2">
    <source>
        <dbReference type="ARBA" id="ARBA00001946"/>
    </source>
</evidence>
<feature type="compositionally biased region" description="Basic and acidic residues" evidence="18">
    <location>
        <begin position="51"/>
        <end position="64"/>
    </location>
</feature>
<proteinExistence type="inferred from homology"/>
<dbReference type="EnsemblMetazoa" id="AALFPA23_007459.R9916">
    <property type="protein sequence ID" value="AALFPA23_007459.P9916"/>
    <property type="gene ID" value="AALFPA23_007459"/>
</dbReference>
<dbReference type="InterPro" id="IPR000719">
    <property type="entry name" value="Prot_kinase_dom"/>
</dbReference>
<feature type="region of interest" description="Disordered" evidence="18">
    <location>
        <begin position="546"/>
        <end position="612"/>
    </location>
</feature>
<dbReference type="InterPro" id="IPR039154">
    <property type="entry name" value="LKB1_c"/>
</dbReference>
<keyword evidence="6" id="KW-0963">Cytoplasm</keyword>
<dbReference type="Gene3D" id="1.10.510.10">
    <property type="entry name" value="Transferase(Phosphotransferase) domain 1"/>
    <property type="match status" value="1"/>
</dbReference>
<dbReference type="Proteomes" id="UP000069940">
    <property type="component" value="Unassembled WGS sequence"/>
</dbReference>
<dbReference type="Gene3D" id="3.30.200.20">
    <property type="entry name" value="Phosphorylase Kinase, domain 1"/>
    <property type="match status" value="1"/>
</dbReference>
<dbReference type="CDD" id="cd14119">
    <property type="entry name" value="STKc_LKB1"/>
    <property type="match status" value="1"/>
</dbReference>
<reference evidence="21" key="1">
    <citation type="journal article" date="2015" name="Proc. Natl. Acad. Sci. U.S.A.">
        <title>Genome sequence of the Asian Tiger mosquito, Aedes albopictus, reveals insights into its biology, genetics, and evolution.</title>
        <authorList>
            <person name="Chen X.G."/>
            <person name="Jiang X."/>
            <person name="Gu J."/>
            <person name="Xu M."/>
            <person name="Wu Y."/>
            <person name="Deng Y."/>
            <person name="Zhang C."/>
            <person name="Bonizzoni M."/>
            <person name="Dermauw W."/>
            <person name="Vontas J."/>
            <person name="Armbruster P."/>
            <person name="Huang X."/>
            <person name="Yang Y."/>
            <person name="Zhang H."/>
            <person name="He W."/>
            <person name="Peng H."/>
            <person name="Liu Y."/>
            <person name="Wu K."/>
            <person name="Chen J."/>
            <person name="Lirakis M."/>
            <person name="Topalis P."/>
            <person name="Van Leeuwen T."/>
            <person name="Hall A.B."/>
            <person name="Jiang X."/>
            <person name="Thorpe C."/>
            <person name="Mueller R.L."/>
            <person name="Sun C."/>
            <person name="Waterhouse R.M."/>
            <person name="Yan G."/>
            <person name="Tu Z.J."/>
            <person name="Fang X."/>
            <person name="James A.A."/>
        </authorList>
    </citation>
    <scope>NUCLEOTIDE SEQUENCE [LARGE SCALE GENOMIC DNA]</scope>
    <source>
        <strain evidence="21">Foshan</strain>
    </source>
</reference>
<protein>
    <recommendedName>
        <fullName evidence="5">non-specific serine/threonine protein kinase</fullName>
        <ecNumber evidence="5">2.7.11.1</ecNumber>
    </recommendedName>
</protein>
<feature type="compositionally biased region" description="Basic residues" evidence="18">
    <location>
        <begin position="509"/>
        <end position="524"/>
    </location>
</feature>
<feature type="binding site" evidence="17">
    <location>
        <position position="181"/>
    </location>
    <ligand>
        <name>ATP</name>
        <dbReference type="ChEBI" id="CHEBI:30616"/>
    </ligand>
</feature>
<evidence type="ECO:0000256" key="4">
    <source>
        <dbReference type="ARBA" id="ARBA00009985"/>
    </source>
</evidence>
<keyword evidence="14" id="KW-0464">Manganese</keyword>
<evidence type="ECO:0000259" key="19">
    <source>
        <dbReference type="PROSITE" id="PS50011"/>
    </source>
</evidence>
<dbReference type="PROSITE" id="PS00108">
    <property type="entry name" value="PROTEIN_KINASE_ST"/>
    <property type="match status" value="1"/>
</dbReference>
<feature type="region of interest" description="Disordered" evidence="18">
    <location>
        <begin position="492"/>
        <end position="534"/>
    </location>
</feature>
<dbReference type="RefSeq" id="XP_019543161.2">
    <property type="nucleotide sequence ID" value="XM_019687616.3"/>
</dbReference>
<dbReference type="PROSITE" id="PS50011">
    <property type="entry name" value="PROTEIN_KINASE_DOM"/>
    <property type="match status" value="1"/>
</dbReference>
<evidence type="ECO:0000256" key="3">
    <source>
        <dbReference type="ARBA" id="ARBA00004496"/>
    </source>
</evidence>
<keyword evidence="10 17" id="KW-0547">Nucleotide-binding</keyword>
<evidence type="ECO:0000256" key="6">
    <source>
        <dbReference type="ARBA" id="ARBA00022490"/>
    </source>
</evidence>
<dbReference type="SUPFAM" id="SSF56112">
    <property type="entry name" value="Protein kinase-like (PK-like)"/>
    <property type="match status" value="1"/>
</dbReference>
<evidence type="ECO:0000256" key="1">
    <source>
        <dbReference type="ARBA" id="ARBA00001936"/>
    </source>
</evidence>
<evidence type="ECO:0000256" key="16">
    <source>
        <dbReference type="ARBA" id="ARBA00048679"/>
    </source>
</evidence>
<feature type="compositionally biased region" description="Polar residues" evidence="18">
    <location>
        <begin position="572"/>
        <end position="587"/>
    </location>
</feature>
<dbReference type="PANTHER" id="PTHR24346:SF94">
    <property type="entry name" value="NON-SPECIFIC SERINE_THREONINE PROTEIN KINASE"/>
    <property type="match status" value="1"/>
</dbReference>
<dbReference type="Pfam" id="PF00069">
    <property type="entry name" value="Pkinase"/>
    <property type="match status" value="1"/>
</dbReference>
<evidence type="ECO:0000256" key="8">
    <source>
        <dbReference type="ARBA" id="ARBA00022679"/>
    </source>
</evidence>
<comment type="catalytic activity">
    <reaction evidence="16">
        <text>L-seryl-[protein] + ATP = O-phospho-L-seryl-[protein] + ADP + H(+)</text>
        <dbReference type="Rhea" id="RHEA:17989"/>
        <dbReference type="Rhea" id="RHEA-COMP:9863"/>
        <dbReference type="Rhea" id="RHEA-COMP:11604"/>
        <dbReference type="ChEBI" id="CHEBI:15378"/>
        <dbReference type="ChEBI" id="CHEBI:29999"/>
        <dbReference type="ChEBI" id="CHEBI:30616"/>
        <dbReference type="ChEBI" id="CHEBI:83421"/>
        <dbReference type="ChEBI" id="CHEBI:456216"/>
        <dbReference type="EC" id="2.7.11.1"/>
    </reaction>
</comment>
<evidence type="ECO:0000256" key="18">
    <source>
        <dbReference type="SAM" id="MobiDB-lite"/>
    </source>
</evidence>
<keyword evidence="7" id="KW-0723">Serine/threonine-protein kinase</keyword>